<feature type="region of interest" description="Disordered" evidence="1">
    <location>
        <begin position="209"/>
        <end position="242"/>
    </location>
</feature>
<accession>C6LJN0</accession>
<dbReference type="STRING" id="168384.SAMN05660368_01960"/>
<feature type="transmembrane region" description="Helical" evidence="2">
    <location>
        <begin position="108"/>
        <end position="127"/>
    </location>
</feature>
<sequence>MNRFFNMDNGFFQVLSRIADLMILNIIFIITCIPIVTIGAAWTALYYVTLKMVRNEESYIVRSYFRSFKQNFKQSTIMWLVMLALFVLLFFDYRIVSVMDGTLKQAMLIGLTIVAVFLALILTYLFPLQSKFYNSIKNTVKNALLMSIRHLPQTLIMIVITVAAVLVTFINSWTISYGILVWILLGFATIALANSWFLVRIFDKYIPQDDEEPVPDEEFSVPEVDENSSEALTDEGSDTAEN</sequence>
<protein>
    <recommendedName>
        <fullName evidence="5">DUF624 domain-containing protein</fullName>
    </recommendedName>
</protein>
<evidence type="ECO:0008006" key="5">
    <source>
        <dbReference type="Google" id="ProtNLM"/>
    </source>
</evidence>
<feature type="transmembrane region" description="Helical" evidence="2">
    <location>
        <begin position="154"/>
        <end position="173"/>
    </location>
</feature>
<dbReference type="AlphaFoldDB" id="C6LJN0"/>
<evidence type="ECO:0000313" key="4">
    <source>
        <dbReference type="Proteomes" id="UP000005561"/>
    </source>
</evidence>
<dbReference type="InterPro" id="IPR006938">
    <property type="entry name" value="DUF624"/>
</dbReference>
<feature type="transmembrane region" description="Helical" evidence="2">
    <location>
        <begin position="179"/>
        <end position="199"/>
    </location>
</feature>
<gene>
    <name evidence="3" type="ORF">BRYFOR_08867</name>
</gene>
<feature type="transmembrane region" description="Helical" evidence="2">
    <location>
        <begin position="22"/>
        <end position="48"/>
    </location>
</feature>
<dbReference type="RefSeq" id="WP_006863630.1">
    <property type="nucleotide sequence ID" value="NZ_ACCL02000021.1"/>
</dbReference>
<dbReference type="Pfam" id="PF04854">
    <property type="entry name" value="DUF624"/>
    <property type="match status" value="1"/>
</dbReference>
<evidence type="ECO:0000256" key="1">
    <source>
        <dbReference type="SAM" id="MobiDB-lite"/>
    </source>
</evidence>
<name>C6LJN0_9FIRM</name>
<organism evidence="3 4">
    <name type="scientific">Marvinbryantia formatexigens DSM 14469</name>
    <dbReference type="NCBI Taxonomy" id="478749"/>
    <lineage>
        <taxon>Bacteria</taxon>
        <taxon>Bacillati</taxon>
        <taxon>Bacillota</taxon>
        <taxon>Clostridia</taxon>
        <taxon>Lachnospirales</taxon>
        <taxon>Lachnospiraceae</taxon>
        <taxon>Marvinbryantia</taxon>
    </lineage>
</organism>
<keyword evidence="2" id="KW-1133">Transmembrane helix</keyword>
<keyword evidence="2" id="KW-0812">Transmembrane</keyword>
<comment type="caution">
    <text evidence="3">The sequence shown here is derived from an EMBL/GenBank/DDBJ whole genome shotgun (WGS) entry which is preliminary data.</text>
</comment>
<dbReference type="EMBL" id="ACCL02000021">
    <property type="protein sequence ID" value="EET59153.1"/>
    <property type="molecule type" value="Genomic_DNA"/>
</dbReference>
<proteinExistence type="predicted"/>
<dbReference type="Proteomes" id="UP000005561">
    <property type="component" value="Unassembled WGS sequence"/>
</dbReference>
<dbReference type="eggNOG" id="COG5578">
    <property type="taxonomic scope" value="Bacteria"/>
</dbReference>
<keyword evidence="2" id="KW-0472">Membrane</keyword>
<evidence type="ECO:0000313" key="3">
    <source>
        <dbReference type="EMBL" id="EET59153.1"/>
    </source>
</evidence>
<keyword evidence="4" id="KW-1185">Reference proteome</keyword>
<feature type="transmembrane region" description="Helical" evidence="2">
    <location>
        <begin position="76"/>
        <end position="96"/>
    </location>
</feature>
<dbReference type="OrthoDB" id="9814991at2"/>
<reference evidence="3" key="1">
    <citation type="submission" date="2009-07" db="EMBL/GenBank/DDBJ databases">
        <authorList>
            <person name="Weinstock G."/>
            <person name="Sodergren E."/>
            <person name="Clifton S."/>
            <person name="Fulton L."/>
            <person name="Fulton B."/>
            <person name="Courtney L."/>
            <person name="Fronick C."/>
            <person name="Harrison M."/>
            <person name="Strong C."/>
            <person name="Farmer C."/>
            <person name="Delahaunty K."/>
            <person name="Markovic C."/>
            <person name="Hall O."/>
            <person name="Minx P."/>
            <person name="Tomlinson C."/>
            <person name="Mitreva M."/>
            <person name="Nelson J."/>
            <person name="Hou S."/>
            <person name="Wollam A."/>
            <person name="Pepin K.H."/>
            <person name="Johnson M."/>
            <person name="Bhonagiri V."/>
            <person name="Nash W.E."/>
            <person name="Warren W."/>
            <person name="Chinwalla A."/>
            <person name="Mardis E.R."/>
            <person name="Wilson R.K."/>
        </authorList>
    </citation>
    <scope>NUCLEOTIDE SEQUENCE [LARGE SCALE GENOMIC DNA]</scope>
    <source>
        <strain evidence="3">DSM 14469</strain>
    </source>
</reference>
<evidence type="ECO:0000256" key="2">
    <source>
        <dbReference type="SAM" id="Phobius"/>
    </source>
</evidence>